<dbReference type="GO" id="GO:0015920">
    <property type="term" value="P:lipopolysaccharide transport"/>
    <property type="evidence" value="ECO:0007669"/>
    <property type="project" value="TreeGrafter"/>
</dbReference>
<dbReference type="PANTHER" id="PTHR36504:SF1">
    <property type="entry name" value="LIPOPOLYSACCHARIDE EXPORT SYSTEM PROTEIN LPTA"/>
    <property type="match status" value="1"/>
</dbReference>
<dbReference type="GO" id="GO:0017089">
    <property type="term" value="F:glycolipid transfer activity"/>
    <property type="evidence" value="ECO:0007669"/>
    <property type="project" value="TreeGrafter"/>
</dbReference>
<organism evidence="3 4">
    <name type="scientific">Aliiroseovarius crassostreae</name>
    <dbReference type="NCBI Taxonomy" id="154981"/>
    <lineage>
        <taxon>Bacteria</taxon>
        <taxon>Pseudomonadati</taxon>
        <taxon>Pseudomonadota</taxon>
        <taxon>Alphaproteobacteria</taxon>
        <taxon>Rhodobacterales</taxon>
        <taxon>Paracoccaceae</taxon>
        <taxon>Aliiroseovarius</taxon>
    </lineage>
</organism>
<evidence type="ECO:0000313" key="3">
    <source>
        <dbReference type="EMBL" id="KPN64998.1"/>
    </source>
</evidence>
<evidence type="ECO:0000259" key="2">
    <source>
        <dbReference type="Pfam" id="PF03968"/>
    </source>
</evidence>
<keyword evidence="1" id="KW-0732">Signal</keyword>
<gene>
    <name evidence="3" type="ORF">AKJ29_05655</name>
</gene>
<dbReference type="InterPro" id="IPR005653">
    <property type="entry name" value="OstA-like_N"/>
</dbReference>
<dbReference type="EMBL" id="LKBA01000001">
    <property type="protein sequence ID" value="KPN64998.1"/>
    <property type="molecule type" value="Genomic_DNA"/>
</dbReference>
<sequence>MAQSQIAFGGLKHDSSLPIEVSADQLQVDQADGTAIFKGNVKVGQGDMRLSASQVRVEYATGADSTGEISRLFASGNVILVNGAEAAEANQATYTIDSGRIVMTGNVLLTQGNNALSSDTLTVDLNTGTGIMDGNVKSIIQTGGN</sequence>
<dbReference type="PANTHER" id="PTHR36504">
    <property type="entry name" value="LIPOPOLYSACCHARIDE EXPORT SYSTEM PROTEIN LPTA"/>
    <property type="match status" value="1"/>
</dbReference>
<dbReference type="OrthoDB" id="9811926at2"/>
<dbReference type="Pfam" id="PF03968">
    <property type="entry name" value="LptD_N"/>
    <property type="match status" value="1"/>
</dbReference>
<keyword evidence="4" id="KW-1185">Reference proteome</keyword>
<dbReference type="InterPro" id="IPR052037">
    <property type="entry name" value="LPS_export_LptA"/>
</dbReference>
<feature type="domain" description="Organic solvent tolerance-like N-terminal" evidence="2">
    <location>
        <begin position="20"/>
        <end position="128"/>
    </location>
</feature>
<dbReference type="Proteomes" id="UP000050471">
    <property type="component" value="Unassembled WGS sequence"/>
</dbReference>
<evidence type="ECO:0000313" key="4">
    <source>
        <dbReference type="Proteomes" id="UP000050471"/>
    </source>
</evidence>
<evidence type="ECO:0000256" key="1">
    <source>
        <dbReference type="ARBA" id="ARBA00022729"/>
    </source>
</evidence>
<name>A0A0P7IYS5_9RHOB</name>
<dbReference type="GO" id="GO:0030288">
    <property type="term" value="C:outer membrane-bounded periplasmic space"/>
    <property type="evidence" value="ECO:0007669"/>
    <property type="project" value="TreeGrafter"/>
</dbReference>
<dbReference type="Gene3D" id="2.60.450.10">
    <property type="entry name" value="Lipopolysaccharide (LPS) transport protein A like domain"/>
    <property type="match status" value="1"/>
</dbReference>
<comment type="caution">
    <text evidence="3">The sequence shown here is derived from an EMBL/GenBank/DDBJ whole genome shotgun (WGS) entry which is preliminary data.</text>
</comment>
<dbReference type="STRING" id="154981.AKJ29_05655"/>
<dbReference type="GO" id="GO:0009279">
    <property type="term" value="C:cell outer membrane"/>
    <property type="evidence" value="ECO:0007669"/>
    <property type="project" value="TreeGrafter"/>
</dbReference>
<accession>A0A0P7IYS5</accession>
<reference evidence="3 4" key="1">
    <citation type="submission" date="2015-09" db="EMBL/GenBank/DDBJ databases">
        <title>Draft genome sequence of Aliiroseovarius crassostreae CV919-312TSm, the causative agent of Roseovarius Oyster Disease (formerly Juvenile Oyster Disease).</title>
        <authorList>
            <person name="Kessner L."/>
            <person name="Spinard E."/>
            <person name="Nelson D."/>
        </authorList>
    </citation>
    <scope>NUCLEOTIDE SEQUENCE [LARGE SCALE GENOMIC DNA]</scope>
    <source>
        <strain evidence="3 4">CV919-312</strain>
    </source>
</reference>
<proteinExistence type="predicted"/>
<dbReference type="AlphaFoldDB" id="A0A0P7IYS5"/>
<protein>
    <submittedName>
        <fullName evidence="3">Organic solvent tolerance protein OstA</fullName>
    </submittedName>
</protein>